<organism evidence="1 2">
    <name type="scientific">Methanothermobacter tenebrarum</name>
    <dbReference type="NCBI Taxonomy" id="680118"/>
    <lineage>
        <taxon>Archaea</taxon>
        <taxon>Methanobacteriati</taxon>
        <taxon>Methanobacteriota</taxon>
        <taxon>Methanomada group</taxon>
        <taxon>Methanobacteria</taxon>
        <taxon>Methanobacteriales</taxon>
        <taxon>Methanobacteriaceae</taxon>
        <taxon>Methanothermobacter</taxon>
    </lineage>
</organism>
<sequence length="51" mass="6067">MTLCWRQQARRMTKKSFIKKHGTGTIFQVQTLIKTPICPINKPIPYYSYIH</sequence>
<dbReference type="EMBL" id="AP025698">
    <property type="protein sequence ID" value="BDH79574.1"/>
    <property type="molecule type" value="Genomic_DNA"/>
</dbReference>
<protein>
    <submittedName>
        <fullName evidence="1">Uncharacterized protein</fullName>
    </submittedName>
</protein>
<evidence type="ECO:0000313" key="1">
    <source>
        <dbReference type="EMBL" id="BDH79574.1"/>
    </source>
</evidence>
<keyword evidence="2" id="KW-1185">Reference proteome</keyword>
<proteinExistence type="predicted"/>
<evidence type="ECO:0000313" key="2">
    <source>
        <dbReference type="Proteomes" id="UP000831817"/>
    </source>
</evidence>
<dbReference type="Proteomes" id="UP000831817">
    <property type="component" value="Chromosome"/>
</dbReference>
<reference evidence="1 2" key="1">
    <citation type="submission" date="2022-04" db="EMBL/GenBank/DDBJ databases">
        <title>Complete genome of Methanothermobacter tenebrarum strain RMAS.</title>
        <authorList>
            <person name="Nakamura K."/>
            <person name="Oshima K."/>
            <person name="Hattori M."/>
            <person name="Kamagata Y."/>
            <person name="Takamizawa K."/>
        </authorList>
    </citation>
    <scope>NUCLEOTIDE SEQUENCE [LARGE SCALE GENOMIC DNA]</scope>
    <source>
        <strain evidence="1 2">RMAS</strain>
    </source>
</reference>
<name>A0ABN6PBK0_9EURY</name>
<accession>A0ABN6PBK0</accession>
<gene>
    <name evidence="1" type="ORF">MTTB_09530</name>
</gene>